<dbReference type="InterPro" id="IPR033940">
    <property type="entry name" value="IPMI_Swivel"/>
</dbReference>
<dbReference type="PANTHER" id="PTHR43345">
    <property type="entry name" value="3-ISOPROPYLMALATE DEHYDRATASE SMALL SUBUNIT 2-RELATED-RELATED"/>
    <property type="match status" value="1"/>
</dbReference>
<dbReference type="NCBIfam" id="TIGR00171">
    <property type="entry name" value="leuD"/>
    <property type="match status" value="1"/>
</dbReference>
<evidence type="ECO:0000256" key="10">
    <source>
        <dbReference type="HAMAP-Rule" id="MF_01031"/>
    </source>
</evidence>
<dbReference type="EC" id="4.2.1.33" evidence="10"/>
<evidence type="ECO:0000256" key="2">
    <source>
        <dbReference type="ARBA" id="ARBA00002695"/>
    </source>
</evidence>
<evidence type="ECO:0000256" key="7">
    <source>
        <dbReference type="ARBA" id="ARBA00022605"/>
    </source>
</evidence>
<dbReference type="InterPro" id="IPR000573">
    <property type="entry name" value="AconitaseA/IPMdHydase_ssu_swvl"/>
</dbReference>
<comment type="function">
    <text evidence="2 10">Catalyzes the isomerization between 2-isopropylmalate and 3-isopropylmalate, via the formation of 2-isopropylmaleate.</text>
</comment>
<dbReference type="EMBL" id="QUMO01000001">
    <property type="protein sequence ID" value="REF89156.1"/>
    <property type="molecule type" value="Genomic_DNA"/>
</dbReference>
<dbReference type="Pfam" id="PF00694">
    <property type="entry name" value="Aconitase_C"/>
    <property type="match status" value="1"/>
</dbReference>
<keyword evidence="8 10" id="KW-0456">Lyase</keyword>
<comment type="pathway">
    <text evidence="3 10">Amino-acid biosynthesis; L-leucine biosynthesis; L-leucine from 3-methyl-2-oxobutanoate: step 2/4.</text>
</comment>
<dbReference type="CDD" id="cd01577">
    <property type="entry name" value="IPMI_Swivel"/>
    <property type="match status" value="1"/>
</dbReference>
<dbReference type="HAMAP" id="MF_01031">
    <property type="entry name" value="LeuD_type1"/>
    <property type="match status" value="1"/>
</dbReference>
<evidence type="ECO:0000313" key="13">
    <source>
        <dbReference type="Proteomes" id="UP000256900"/>
    </source>
</evidence>
<evidence type="ECO:0000256" key="5">
    <source>
        <dbReference type="ARBA" id="ARBA00011271"/>
    </source>
</evidence>
<evidence type="ECO:0000256" key="9">
    <source>
        <dbReference type="ARBA" id="ARBA00023304"/>
    </source>
</evidence>
<comment type="caution">
    <text evidence="12">The sequence shown here is derived from an EMBL/GenBank/DDBJ whole genome shotgun (WGS) entry which is preliminary data.</text>
</comment>
<dbReference type="SUPFAM" id="SSF52016">
    <property type="entry name" value="LeuD/IlvD-like"/>
    <property type="match status" value="1"/>
</dbReference>
<organism evidence="12 13">
    <name type="scientific">Methylovirgula ligni</name>
    <dbReference type="NCBI Taxonomy" id="569860"/>
    <lineage>
        <taxon>Bacteria</taxon>
        <taxon>Pseudomonadati</taxon>
        <taxon>Pseudomonadota</taxon>
        <taxon>Alphaproteobacteria</taxon>
        <taxon>Hyphomicrobiales</taxon>
        <taxon>Beijerinckiaceae</taxon>
        <taxon>Methylovirgula</taxon>
    </lineage>
</organism>
<evidence type="ECO:0000259" key="11">
    <source>
        <dbReference type="Pfam" id="PF00694"/>
    </source>
</evidence>
<dbReference type="InterPro" id="IPR004431">
    <property type="entry name" value="3-IsopropMal_deHydase_ssu"/>
</dbReference>
<evidence type="ECO:0000256" key="3">
    <source>
        <dbReference type="ARBA" id="ARBA00004729"/>
    </source>
</evidence>
<evidence type="ECO:0000256" key="4">
    <source>
        <dbReference type="ARBA" id="ARBA00009845"/>
    </source>
</evidence>
<dbReference type="UniPathway" id="UPA00048">
    <property type="reaction ID" value="UER00071"/>
</dbReference>
<comment type="similarity">
    <text evidence="4 10">Belongs to the LeuD family. LeuD type 1 subfamily.</text>
</comment>
<dbReference type="Gene3D" id="3.20.19.10">
    <property type="entry name" value="Aconitase, domain 4"/>
    <property type="match status" value="1"/>
</dbReference>
<dbReference type="OrthoDB" id="9777465at2"/>
<dbReference type="InterPro" id="IPR015928">
    <property type="entry name" value="Aconitase/3IPM_dehydase_swvl"/>
</dbReference>
<dbReference type="GO" id="GO:0009098">
    <property type="term" value="P:L-leucine biosynthetic process"/>
    <property type="evidence" value="ECO:0007669"/>
    <property type="project" value="UniProtKB-UniRule"/>
</dbReference>
<dbReference type="Proteomes" id="UP000256900">
    <property type="component" value="Unassembled WGS sequence"/>
</dbReference>
<evidence type="ECO:0000256" key="8">
    <source>
        <dbReference type="ARBA" id="ARBA00023239"/>
    </source>
</evidence>
<keyword evidence="7 10" id="KW-0028">Amino-acid biosynthesis</keyword>
<dbReference type="NCBIfam" id="NF002458">
    <property type="entry name" value="PRK01641.1"/>
    <property type="match status" value="1"/>
</dbReference>
<dbReference type="PANTHER" id="PTHR43345:SF5">
    <property type="entry name" value="3-ISOPROPYLMALATE DEHYDRATASE SMALL SUBUNIT"/>
    <property type="match status" value="1"/>
</dbReference>
<keyword evidence="9 10" id="KW-0100">Branched-chain amino acid biosynthesis</keyword>
<accession>A0A3D9ZCF8</accession>
<dbReference type="GO" id="GO:0009316">
    <property type="term" value="C:3-isopropylmalate dehydratase complex"/>
    <property type="evidence" value="ECO:0007669"/>
    <property type="project" value="InterPro"/>
</dbReference>
<sequence length="215" mass="24095">MKSFVSLRGIAAPLPIDNIDTDAIIPSRETQSVARFGYGEKLFANWRYRPGTREVNPNFILNQAPYDRAEILVAGQNFGCGSSREAAVWSLVQFGIRCVISESYGAIFRNNAIRNGLLPITLAENEIKTILEEISQLNSANATLTADLKSCSVITSTGLVFDFQIAERDREMLLSGADEIELTLLRQAEIEAFREQDRRARPWVYDALWLSGKFE</sequence>
<comment type="catalytic activity">
    <reaction evidence="1 10">
        <text>(2R,3S)-3-isopropylmalate = (2S)-2-isopropylmalate</text>
        <dbReference type="Rhea" id="RHEA:32287"/>
        <dbReference type="ChEBI" id="CHEBI:1178"/>
        <dbReference type="ChEBI" id="CHEBI:35121"/>
        <dbReference type="EC" id="4.2.1.33"/>
    </reaction>
</comment>
<protein>
    <recommendedName>
        <fullName evidence="10">3-isopropylmalate dehydratase small subunit</fullName>
        <ecNumber evidence="10">4.2.1.33</ecNumber>
    </recommendedName>
    <alternativeName>
        <fullName evidence="10">Alpha-IPM isomerase</fullName>
        <shortName evidence="10">IPMI</shortName>
    </alternativeName>
    <alternativeName>
        <fullName evidence="10">Isopropylmalate isomerase</fullName>
    </alternativeName>
</protein>
<dbReference type="InterPro" id="IPR050075">
    <property type="entry name" value="LeuD"/>
</dbReference>
<gene>
    <name evidence="10" type="primary">leuD</name>
    <name evidence="12" type="ORF">DES32_0371</name>
</gene>
<dbReference type="AlphaFoldDB" id="A0A3D9ZCF8"/>
<dbReference type="RefSeq" id="WP_115834965.1">
    <property type="nucleotide sequence ID" value="NZ_CP025086.1"/>
</dbReference>
<keyword evidence="6 10" id="KW-0432">Leucine biosynthesis</keyword>
<proteinExistence type="inferred from homology"/>
<evidence type="ECO:0000256" key="6">
    <source>
        <dbReference type="ARBA" id="ARBA00022430"/>
    </source>
</evidence>
<name>A0A3D9ZCF8_9HYPH</name>
<comment type="subunit">
    <text evidence="5 10">Heterodimer of LeuC and LeuD.</text>
</comment>
<evidence type="ECO:0000256" key="1">
    <source>
        <dbReference type="ARBA" id="ARBA00000491"/>
    </source>
</evidence>
<dbReference type="GO" id="GO:0003861">
    <property type="term" value="F:3-isopropylmalate dehydratase activity"/>
    <property type="evidence" value="ECO:0007669"/>
    <property type="project" value="UniProtKB-UniRule"/>
</dbReference>
<feature type="domain" description="Aconitase A/isopropylmalate dehydratase small subunit swivel" evidence="11">
    <location>
        <begin position="1"/>
        <end position="124"/>
    </location>
</feature>
<evidence type="ECO:0000313" key="12">
    <source>
        <dbReference type="EMBL" id="REF89156.1"/>
    </source>
</evidence>
<keyword evidence="13" id="KW-1185">Reference proteome</keyword>
<reference evidence="12 13" key="1">
    <citation type="submission" date="2018-08" db="EMBL/GenBank/DDBJ databases">
        <title>Genomic Encyclopedia of Type Strains, Phase IV (KMG-IV): sequencing the most valuable type-strain genomes for metagenomic binning, comparative biology and taxonomic classification.</title>
        <authorList>
            <person name="Goeker M."/>
        </authorList>
    </citation>
    <scope>NUCLEOTIDE SEQUENCE [LARGE SCALE GENOMIC DNA]</scope>
    <source>
        <strain evidence="12 13">BW863</strain>
    </source>
</reference>